<protein>
    <submittedName>
        <fullName evidence="1">Uncharacterized protein</fullName>
    </submittedName>
</protein>
<evidence type="ECO:0000313" key="2">
    <source>
        <dbReference type="Proteomes" id="UP001634393"/>
    </source>
</evidence>
<name>A0ABD3SMC0_9LAMI</name>
<accession>A0ABD3SMC0</accession>
<keyword evidence="2" id="KW-1185">Reference proteome</keyword>
<gene>
    <name evidence="1" type="ORF">ACJIZ3_021534</name>
</gene>
<evidence type="ECO:0000313" key="1">
    <source>
        <dbReference type="EMBL" id="KAL3825505.1"/>
    </source>
</evidence>
<dbReference type="AlphaFoldDB" id="A0ABD3SMC0"/>
<dbReference type="Proteomes" id="UP001634393">
    <property type="component" value="Unassembled WGS sequence"/>
</dbReference>
<proteinExistence type="predicted"/>
<dbReference type="EMBL" id="JBJXBP010000006">
    <property type="protein sequence ID" value="KAL3825505.1"/>
    <property type="molecule type" value="Genomic_DNA"/>
</dbReference>
<sequence length="86" mass="9779">MTWPICTWKINLGLSLVMTDFYGNIMPMTRTQRADYHAQFGGWSPHERAYFISRLFGAAHTHDIHDLATLRRVLVAGLVFPSVCGL</sequence>
<comment type="caution">
    <text evidence="1">The sequence shown here is derived from an EMBL/GenBank/DDBJ whole genome shotgun (WGS) entry which is preliminary data.</text>
</comment>
<organism evidence="1 2">
    <name type="scientific">Penstemon smallii</name>
    <dbReference type="NCBI Taxonomy" id="265156"/>
    <lineage>
        <taxon>Eukaryota</taxon>
        <taxon>Viridiplantae</taxon>
        <taxon>Streptophyta</taxon>
        <taxon>Embryophyta</taxon>
        <taxon>Tracheophyta</taxon>
        <taxon>Spermatophyta</taxon>
        <taxon>Magnoliopsida</taxon>
        <taxon>eudicotyledons</taxon>
        <taxon>Gunneridae</taxon>
        <taxon>Pentapetalae</taxon>
        <taxon>asterids</taxon>
        <taxon>lamiids</taxon>
        <taxon>Lamiales</taxon>
        <taxon>Plantaginaceae</taxon>
        <taxon>Cheloneae</taxon>
        <taxon>Penstemon</taxon>
    </lineage>
</organism>
<reference evidence="1 2" key="1">
    <citation type="submission" date="2024-12" db="EMBL/GenBank/DDBJ databases">
        <title>The unique morphological basis and parallel evolutionary history of personate flowers in Penstemon.</title>
        <authorList>
            <person name="Depatie T.H."/>
            <person name="Wessinger C.A."/>
        </authorList>
    </citation>
    <scope>NUCLEOTIDE SEQUENCE [LARGE SCALE GENOMIC DNA]</scope>
    <source>
        <strain evidence="1">WTNN_2</strain>
        <tissue evidence="1">Leaf</tissue>
    </source>
</reference>